<dbReference type="RefSeq" id="WP_183418444.1">
    <property type="nucleotide sequence ID" value="NZ_JACHXY010000001.1"/>
</dbReference>
<reference evidence="1 2" key="1">
    <citation type="submission" date="2020-08" db="EMBL/GenBank/DDBJ databases">
        <title>Genomic Encyclopedia of Type Strains, Phase III (KMG-III): the genomes of soil and plant-associated and newly described type strains.</title>
        <authorList>
            <person name="Whitman W."/>
        </authorList>
    </citation>
    <scope>NUCLEOTIDE SEQUENCE [LARGE SCALE GENOMIC DNA]</scope>
    <source>
        <strain evidence="1 2">CECT 8356</strain>
    </source>
</reference>
<proteinExistence type="predicted"/>
<evidence type="ECO:0000313" key="1">
    <source>
        <dbReference type="EMBL" id="MBB3156952.1"/>
    </source>
</evidence>
<comment type="caution">
    <text evidence="1">The sequence shown here is derived from an EMBL/GenBank/DDBJ whole genome shotgun (WGS) entry which is preliminary data.</text>
</comment>
<organism evidence="1 2">
    <name type="scientific">Microbacterium proteolyticum</name>
    <dbReference type="NCBI Taxonomy" id="1572644"/>
    <lineage>
        <taxon>Bacteria</taxon>
        <taxon>Bacillati</taxon>
        <taxon>Actinomycetota</taxon>
        <taxon>Actinomycetes</taxon>
        <taxon>Micrococcales</taxon>
        <taxon>Microbacteriaceae</taxon>
        <taxon>Microbacterium</taxon>
    </lineage>
</organism>
<sequence length="267" mass="26858">MVGVALAACSASAPPAPSLEVVLVQQRGDIADQRVQLRVTNTSGTPVTVTSAGLTSAALDGVAGGETARPVTIGPGRTTDLPVPLPAIQCSRDDAAAEAVLRVDGDRDFDATVAVDDPLSVLSRLGATQCDRDAVASIARISATTVTPTGGGFANLVLSIEPSGDAAAGRLEMVSLRGTPLLRFVGGTEAPIGLTVDGGDAPSKTSVSVTPIRCDAHAIAEDKVGTLFDLVARVDGREVVIPLPRSQDVAGDLLAFTAATCGLTPAS</sequence>
<dbReference type="Proteomes" id="UP000543579">
    <property type="component" value="Unassembled WGS sequence"/>
</dbReference>
<accession>A0A7W5CG12</accession>
<evidence type="ECO:0000313" key="2">
    <source>
        <dbReference type="Proteomes" id="UP000543579"/>
    </source>
</evidence>
<name>A0A7W5CG12_9MICO</name>
<dbReference type="AlphaFoldDB" id="A0A7W5CG12"/>
<protein>
    <submittedName>
        <fullName evidence="1">Uncharacterized protein</fullName>
    </submittedName>
</protein>
<dbReference type="EMBL" id="JACHXY010000001">
    <property type="protein sequence ID" value="MBB3156952.1"/>
    <property type="molecule type" value="Genomic_DNA"/>
</dbReference>
<gene>
    <name evidence="1" type="ORF">FHS07_000636</name>
</gene>